<dbReference type="GO" id="GO:0003676">
    <property type="term" value="F:nucleic acid binding"/>
    <property type="evidence" value="ECO:0007669"/>
    <property type="project" value="InterPro"/>
</dbReference>
<evidence type="ECO:0000259" key="2">
    <source>
        <dbReference type="Pfam" id="PF17921"/>
    </source>
</evidence>
<reference evidence="3 4" key="1">
    <citation type="journal article" date="2019" name="Sci. Rep.">
        <title>Orb-weaving spider Araneus ventricosus genome elucidates the spidroin gene catalogue.</title>
        <authorList>
            <person name="Kono N."/>
            <person name="Nakamura H."/>
            <person name="Ohtoshi R."/>
            <person name="Moran D.A.P."/>
            <person name="Shinohara A."/>
            <person name="Yoshida Y."/>
            <person name="Fujiwara M."/>
            <person name="Mori M."/>
            <person name="Tomita M."/>
            <person name="Arakawa K."/>
        </authorList>
    </citation>
    <scope>NUCLEOTIDE SEQUENCE [LARGE SCALE GENOMIC DNA]</scope>
</reference>
<dbReference type="InterPro" id="IPR041588">
    <property type="entry name" value="Integrase_H2C2"/>
</dbReference>
<dbReference type="Pfam" id="PF17921">
    <property type="entry name" value="Integrase_H2C2"/>
    <property type="match status" value="1"/>
</dbReference>
<dbReference type="OrthoDB" id="6433329at2759"/>
<protein>
    <recommendedName>
        <fullName evidence="2">Integrase zinc-binding domain-containing protein</fullName>
    </recommendedName>
</protein>
<dbReference type="Proteomes" id="UP000499080">
    <property type="component" value="Unassembled WGS sequence"/>
</dbReference>
<gene>
    <name evidence="3" type="ORF">AVEN_200629_1</name>
</gene>
<evidence type="ECO:0000313" key="3">
    <source>
        <dbReference type="EMBL" id="GBN86354.1"/>
    </source>
</evidence>
<keyword evidence="4" id="KW-1185">Reference proteome</keyword>
<sequence>MKQQRGIDEESVLNEKRPQPVNALQVSDKNAEMSTLLDLSRFSLLPYKDQFSQLVILDSHNKLLHNGVEATLIQIREKFWIIKGRQCVKSTLNRCSLYKRYKVRPGTQETAPLPPDRVLMSPPFSMTGLDYAGPFFTKGSNDKHYLLLFTCATTRVLRLELVPSMTTL</sequence>
<dbReference type="InterPro" id="IPR036397">
    <property type="entry name" value="RNaseH_sf"/>
</dbReference>
<comment type="caution">
    <text evidence="3">The sequence shown here is derived from an EMBL/GenBank/DDBJ whole genome shotgun (WGS) entry which is preliminary data.</text>
</comment>
<dbReference type="EMBL" id="BGPR01021244">
    <property type="protein sequence ID" value="GBN86354.1"/>
    <property type="molecule type" value="Genomic_DNA"/>
</dbReference>
<feature type="region of interest" description="Disordered" evidence="1">
    <location>
        <begin position="1"/>
        <end position="21"/>
    </location>
</feature>
<name>A0A4Y2SDP6_ARAVE</name>
<proteinExistence type="predicted"/>
<dbReference type="PANTHER" id="PTHR47331">
    <property type="entry name" value="PHD-TYPE DOMAIN-CONTAINING PROTEIN"/>
    <property type="match status" value="1"/>
</dbReference>
<dbReference type="Gene3D" id="3.30.420.10">
    <property type="entry name" value="Ribonuclease H-like superfamily/Ribonuclease H"/>
    <property type="match status" value="1"/>
</dbReference>
<organism evidence="3 4">
    <name type="scientific">Araneus ventricosus</name>
    <name type="common">Orbweaver spider</name>
    <name type="synonym">Epeira ventricosa</name>
    <dbReference type="NCBI Taxonomy" id="182803"/>
    <lineage>
        <taxon>Eukaryota</taxon>
        <taxon>Metazoa</taxon>
        <taxon>Ecdysozoa</taxon>
        <taxon>Arthropoda</taxon>
        <taxon>Chelicerata</taxon>
        <taxon>Arachnida</taxon>
        <taxon>Araneae</taxon>
        <taxon>Araneomorphae</taxon>
        <taxon>Entelegynae</taxon>
        <taxon>Araneoidea</taxon>
        <taxon>Araneidae</taxon>
        <taxon>Araneus</taxon>
    </lineage>
</organism>
<dbReference type="AlphaFoldDB" id="A0A4Y2SDP6"/>
<evidence type="ECO:0000256" key="1">
    <source>
        <dbReference type="SAM" id="MobiDB-lite"/>
    </source>
</evidence>
<feature type="compositionally biased region" description="Basic and acidic residues" evidence="1">
    <location>
        <begin position="1"/>
        <end position="18"/>
    </location>
</feature>
<evidence type="ECO:0000313" key="4">
    <source>
        <dbReference type="Proteomes" id="UP000499080"/>
    </source>
</evidence>
<accession>A0A4Y2SDP6</accession>
<feature type="domain" description="Integrase zinc-binding" evidence="2">
    <location>
        <begin position="51"/>
        <end position="103"/>
    </location>
</feature>